<keyword evidence="11" id="KW-0788">Thiol protease</keyword>
<evidence type="ECO:0000313" key="18">
    <source>
        <dbReference type="EMBL" id="AAF97206.1"/>
    </source>
</evidence>
<keyword evidence="13" id="KW-0234">DNA repair</keyword>
<keyword evidence="5" id="KW-0963">Cytoplasm</keyword>
<evidence type="ECO:0000256" key="12">
    <source>
        <dbReference type="ARBA" id="ARBA00022842"/>
    </source>
</evidence>
<dbReference type="GO" id="GO:0035539">
    <property type="term" value="F:8-oxo-7,8-dihydrodeoxyguanosine triphosphate pyrophosphatase activity"/>
    <property type="evidence" value="ECO:0007669"/>
    <property type="project" value="UniProtKB-EC"/>
</dbReference>
<comment type="similarity">
    <text evidence="3">Belongs to the peptidase C15 family.</text>
</comment>
<evidence type="ECO:0000256" key="15">
    <source>
        <dbReference type="ARBA" id="ARBA00038905"/>
    </source>
</evidence>
<sequence>MLPTLHHNQEHSMLGLNMPRVLLTGFMQFGDHVENISEKLVYSMPTVLPVRNPFGPGRSEISIEKKILTVDVAGSTWTKDELESREWDAILHLGLCGECTEARIELRAQDALDMNISDNSGRQIVKEKISGNGDLMTPVQVKRWNLDSWKIQPSLSTDAGHFLCNETYYRTLEALHASDVDVPCLFLHLPDSTHLATSDGIQLIRDVISHMLYRPSIQVAAGVFHSDTQFLAMQRSDSEPGSGKWEFPGGSVEADESPEEAMIRELKEELGVDSTINEKLGIWSFTYPFLHVELHVFLVSTEDSLDSSTLTVHKSMKWVNSEESSKLDWLEADLPIVQHLQSLGY</sequence>
<dbReference type="InterPro" id="IPR020084">
    <property type="entry name" value="NUDIX_hydrolase_CS"/>
</dbReference>
<dbReference type="GO" id="GO:0006508">
    <property type="term" value="P:proteolysis"/>
    <property type="evidence" value="ECO:0007669"/>
    <property type="project" value="UniProtKB-KW"/>
</dbReference>
<evidence type="ECO:0000256" key="14">
    <source>
        <dbReference type="ARBA" id="ARBA00035861"/>
    </source>
</evidence>
<keyword evidence="12" id="KW-0460">Magnesium</keyword>
<keyword evidence="6" id="KW-0645">Protease</keyword>
<evidence type="ECO:0000256" key="7">
    <source>
        <dbReference type="ARBA" id="ARBA00022705"/>
    </source>
</evidence>
<evidence type="ECO:0000256" key="16">
    <source>
        <dbReference type="SAM" id="MobiDB-lite"/>
    </source>
</evidence>
<organism evidence="18">
    <name type="scientific">uncultured marine group II euryarchaeote 37F11</name>
    <dbReference type="NCBI Taxonomy" id="133822"/>
    <lineage>
        <taxon>Archaea</taxon>
        <taxon>Methanobacteriati</taxon>
        <taxon>Thermoplasmatota</taxon>
        <taxon>Candidatus Poseidoniia</taxon>
        <taxon>Candidatus Poseidoniales</taxon>
        <taxon>environmental samples</taxon>
    </lineage>
</organism>
<dbReference type="GO" id="GO:0044716">
    <property type="term" value="F:8-oxo-GDP phosphatase activity"/>
    <property type="evidence" value="ECO:0007669"/>
    <property type="project" value="TreeGrafter"/>
</dbReference>
<dbReference type="GO" id="GO:0006260">
    <property type="term" value="P:DNA replication"/>
    <property type="evidence" value="ECO:0007669"/>
    <property type="project" value="UniProtKB-KW"/>
</dbReference>
<dbReference type="InterPro" id="IPR036440">
    <property type="entry name" value="Peptidase_C15-like_sf"/>
</dbReference>
<dbReference type="PROSITE" id="PS00893">
    <property type="entry name" value="NUDIX_BOX"/>
    <property type="match status" value="1"/>
</dbReference>
<dbReference type="InterPro" id="IPR020476">
    <property type="entry name" value="Nudix_hydrolase"/>
</dbReference>
<comment type="catalytic activity">
    <reaction evidence="14">
        <text>8-oxo-dGTP + H2O = 8-oxo-dGMP + diphosphate + H(+)</text>
        <dbReference type="Rhea" id="RHEA:31575"/>
        <dbReference type="ChEBI" id="CHEBI:15377"/>
        <dbReference type="ChEBI" id="CHEBI:15378"/>
        <dbReference type="ChEBI" id="CHEBI:33019"/>
        <dbReference type="ChEBI" id="CHEBI:63224"/>
        <dbReference type="ChEBI" id="CHEBI:77896"/>
        <dbReference type="EC" id="3.6.1.55"/>
    </reaction>
</comment>
<keyword evidence="8" id="KW-0479">Metal-binding</keyword>
<accession>Q9P9B1</accession>
<dbReference type="Pfam" id="PF00293">
    <property type="entry name" value="NUDIX"/>
    <property type="match status" value="1"/>
</dbReference>
<dbReference type="Gene3D" id="3.40.630.20">
    <property type="entry name" value="Peptidase C15, pyroglutamyl peptidase I-like"/>
    <property type="match status" value="1"/>
</dbReference>
<keyword evidence="4" id="KW-0515">Mutator protein</keyword>
<proteinExistence type="inferred from homology"/>
<evidence type="ECO:0000256" key="5">
    <source>
        <dbReference type="ARBA" id="ARBA00022490"/>
    </source>
</evidence>
<dbReference type="GO" id="GO:0016920">
    <property type="term" value="F:pyroglutamyl-peptidase activity"/>
    <property type="evidence" value="ECO:0007669"/>
    <property type="project" value="InterPro"/>
</dbReference>
<evidence type="ECO:0000256" key="2">
    <source>
        <dbReference type="ARBA" id="ARBA00005582"/>
    </source>
</evidence>
<dbReference type="SUPFAM" id="SSF53182">
    <property type="entry name" value="Pyrrolidone carboxyl peptidase (pyroglutamate aminopeptidase)"/>
    <property type="match status" value="1"/>
</dbReference>
<dbReference type="PRINTS" id="PR00502">
    <property type="entry name" value="NUDIXFAMILY"/>
</dbReference>
<dbReference type="EMBL" id="AF268611">
    <property type="protein sequence ID" value="AAF97206.1"/>
    <property type="molecule type" value="Genomic_DNA"/>
</dbReference>
<evidence type="ECO:0000256" key="8">
    <source>
        <dbReference type="ARBA" id="ARBA00022723"/>
    </source>
</evidence>
<dbReference type="PRINTS" id="PR00706">
    <property type="entry name" value="PYROGLUPTASE"/>
</dbReference>
<evidence type="ECO:0000256" key="13">
    <source>
        <dbReference type="ARBA" id="ARBA00023204"/>
    </source>
</evidence>
<evidence type="ECO:0000256" key="6">
    <source>
        <dbReference type="ARBA" id="ARBA00022670"/>
    </source>
</evidence>
<evidence type="ECO:0000256" key="9">
    <source>
        <dbReference type="ARBA" id="ARBA00022763"/>
    </source>
</evidence>
<dbReference type="GO" id="GO:0044715">
    <property type="term" value="F:8-oxo-dGDP phosphatase activity"/>
    <property type="evidence" value="ECO:0007669"/>
    <property type="project" value="TreeGrafter"/>
</dbReference>
<evidence type="ECO:0000256" key="10">
    <source>
        <dbReference type="ARBA" id="ARBA00022801"/>
    </source>
</evidence>
<dbReference type="Gene3D" id="3.90.79.10">
    <property type="entry name" value="Nucleoside Triphosphate Pyrophosphohydrolase"/>
    <property type="match status" value="1"/>
</dbReference>
<feature type="region of interest" description="Disordered" evidence="16">
    <location>
        <begin position="235"/>
        <end position="257"/>
    </location>
</feature>
<dbReference type="PROSITE" id="PS51462">
    <property type="entry name" value="NUDIX"/>
    <property type="match status" value="1"/>
</dbReference>
<evidence type="ECO:0000256" key="4">
    <source>
        <dbReference type="ARBA" id="ARBA00022457"/>
    </source>
</evidence>
<dbReference type="CDD" id="cd03425">
    <property type="entry name" value="NUDIX_MutT_NudA_like"/>
    <property type="match status" value="1"/>
</dbReference>
<dbReference type="AlphaFoldDB" id="Q9P9B1"/>
<dbReference type="InterPro" id="IPR000816">
    <property type="entry name" value="Peptidase_C15"/>
</dbReference>
<evidence type="ECO:0000256" key="1">
    <source>
        <dbReference type="ARBA" id="ARBA00001946"/>
    </source>
</evidence>
<dbReference type="GO" id="GO:0006281">
    <property type="term" value="P:DNA repair"/>
    <property type="evidence" value="ECO:0007669"/>
    <property type="project" value="UniProtKB-KW"/>
</dbReference>
<dbReference type="GO" id="GO:0005829">
    <property type="term" value="C:cytosol"/>
    <property type="evidence" value="ECO:0007669"/>
    <property type="project" value="InterPro"/>
</dbReference>
<feature type="domain" description="Nudix hydrolase" evidence="17">
    <location>
        <begin position="203"/>
        <end position="345"/>
    </location>
</feature>
<dbReference type="InterPro" id="IPR047127">
    <property type="entry name" value="MutT-like"/>
</dbReference>
<evidence type="ECO:0000256" key="3">
    <source>
        <dbReference type="ARBA" id="ARBA00006641"/>
    </source>
</evidence>
<name>Q9P9B1_9ARCH</name>
<dbReference type="InterPro" id="IPR000086">
    <property type="entry name" value="NUDIX_hydrolase_dom"/>
</dbReference>
<dbReference type="PANTHER" id="PTHR47707:SF1">
    <property type="entry name" value="NUDIX HYDROLASE FAMILY PROTEIN"/>
    <property type="match status" value="1"/>
</dbReference>
<keyword evidence="7" id="KW-0235">DNA replication</keyword>
<comment type="cofactor">
    <cofactor evidence="1">
        <name>Mg(2+)</name>
        <dbReference type="ChEBI" id="CHEBI:18420"/>
    </cofactor>
</comment>
<dbReference type="SUPFAM" id="SSF55811">
    <property type="entry name" value="Nudix"/>
    <property type="match status" value="1"/>
</dbReference>
<keyword evidence="10 18" id="KW-0378">Hydrolase</keyword>
<dbReference type="EC" id="3.6.1.55" evidence="15"/>
<evidence type="ECO:0000256" key="11">
    <source>
        <dbReference type="ARBA" id="ARBA00022807"/>
    </source>
</evidence>
<reference evidence="18" key="1">
    <citation type="journal article" date="2000" name="Environ. Microbiol.">
        <title>Construction and analysis of bacterial artificial chromosome libraries from a marine microbial assemblage.</title>
        <authorList>
            <person name="Beja O."/>
            <person name="Suzuki M.T."/>
            <person name="Koonin E.V."/>
            <person name="Aravind L."/>
            <person name="Hadd A."/>
            <person name="Nguyen L.P."/>
            <person name="Villacorta R."/>
            <person name="Amjadi M."/>
            <person name="Garrigues C."/>
            <person name="Jovanovich S.B."/>
            <person name="Feldman R.A."/>
            <person name="Delong E.F."/>
        </authorList>
    </citation>
    <scope>NUCLEOTIDE SEQUENCE</scope>
</reference>
<protein>
    <recommendedName>
        <fullName evidence="15">8-oxo-dGTP diphosphatase</fullName>
        <ecNumber evidence="15">3.6.1.55</ecNumber>
    </recommendedName>
</protein>
<dbReference type="InterPro" id="IPR016125">
    <property type="entry name" value="Peptidase_C15-like"/>
</dbReference>
<comment type="similarity">
    <text evidence="2">Belongs to the Nudix hydrolase family.</text>
</comment>
<dbReference type="Pfam" id="PF01470">
    <property type="entry name" value="Peptidase_C15"/>
    <property type="match status" value="1"/>
</dbReference>
<dbReference type="GO" id="GO:0008413">
    <property type="term" value="F:8-oxo-7,8-dihydroguanosine triphosphate pyrophosphatase activity"/>
    <property type="evidence" value="ECO:0007669"/>
    <property type="project" value="TreeGrafter"/>
</dbReference>
<dbReference type="GO" id="GO:0046872">
    <property type="term" value="F:metal ion binding"/>
    <property type="evidence" value="ECO:0007669"/>
    <property type="project" value="UniProtKB-KW"/>
</dbReference>
<dbReference type="PANTHER" id="PTHR47707">
    <property type="entry name" value="8-OXO-DGTP DIPHOSPHATASE"/>
    <property type="match status" value="1"/>
</dbReference>
<evidence type="ECO:0000259" key="17">
    <source>
        <dbReference type="PROSITE" id="PS51462"/>
    </source>
</evidence>
<keyword evidence="9" id="KW-0227">DNA damage</keyword>
<dbReference type="InterPro" id="IPR015797">
    <property type="entry name" value="NUDIX_hydrolase-like_dom_sf"/>
</dbReference>